<dbReference type="AlphaFoldDB" id="A0A2V5INH0"/>
<gene>
    <name evidence="1" type="ORF">BP00DRAFT_216797</name>
</gene>
<sequence>MASKRQSEQQILNPRRYKPLVERLRHAPHPGDPCGWTILSGGCISRLVSQCLTAQWYDGGSAKASRTSTGSMEGMMIGRRADGGELAHWEYFLQGFVSARQGVCSYQSQSPMLLWWSNVHKKTLLRMLMIILYNRSHIHKPGEDSPQRTKDPTVVCC</sequence>
<name>A0A2V5INH0_9EURO</name>
<evidence type="ECO:0000313" key="1">
    <source>
        <dbReference type="EMBL" id="PYI35623.1"/>
    </source>
</evidence>
<keyword evidence="2" id="KW-1185">Reference proteome</keyword>
<organism evidence="1 2">
    <name type="scientific">Aspergillus indologenus CBS 114.80</name>
    <dbReference type="NCBI Taxonomy" id="1450541"/>
    <lineage>
        <taxon>Eukaryota</taxon>
        <taxon>Fungi</taxon>
        <taxon>Dikarya</taxon>
        <taxon>Ascomycota</taxon>
        <taxon>Pezizomycotina</taxon>
        <taxon>Eurotiomycetes</taxon>
        <taxon>Eurotiomycetidae</taxon>
        <taxon>Eurotiales</taxon>
        <taxon>Aspergillaceae</taxon>
        <taxon>Aspergillus</taxon>
        <taxon>Aspergillus subgen. Circumdati</taxon>
    </lineage>
</organism>
<dbReference type="EMBL" id="KZ825468">
    <property type="protein sequence ID" value="PYI35623.1"/>
    <property type="molecule type" value="Genomic_DNA"/>
</dbReference>
<accession>A0A2V5INH0</accession>
<dbReference type="Proteomes" id="UP000248817">
    <property type="component" value="Unassembled WGS sequence"/>
</dbReference>
<protein>
    <submittedName>
        <fullName evidence="1">Uncharacterized protein</fullName>
    </submittedName>
</protein>
<proteinExistence type="predicted"/>
<evidence type="ECO:0000313" key="2">
    <source>
        <dbReference type="Proteomes" id="UP000248817"/>
    </source>
</evidence>
<reference evidence="1 2" key="1">
    <citation type="submission" date="2018-02" db="EMBL/GenBank/DDBJ databases">
        <title>The genomes of Aspergillus section Nigri reveals drivers in fungal speciation.</title>
        <authorList>
            <consortium name="DOE Joint Genome Institute"/>
            <person name="Vesth T.C."/>
            <person name="Nybo J."/>
            <person name="Theobald S."/>
            <person name="Brandl J."/>
            <person name="Frisvad J.C."/>
            <person name="Nielsen K.F."/>
            <person name="Lyhne E.K."/>
            <person name="Kogle M.E."/>
            <person name="Kuo A."/>
            <person name="Riley R."/>
            <person name="Clum A."/>
            <person name="Nolan M."/>
            <person name="Lipzen A."/>
            <person name="Salamov A."/>
            <person name="Henrissat B."/>
            <person name="Wiebenga A."/>
            <person name="De vries R.P."/>
            <person name="Grigoriev I.V."/>
            <person name="Mortensen U.H."/>
            <person name="Andersen M.R."/>
            <person name="Baker S.E."/>
        </authorList>
    </citation>
    <scope>NUCLEOTIDE SEQUENCE [LARGE SCALE GENOMIC DNA]</scope>
    <source>
        <strain evidence="1 2">CBS 114.80</strain>
    </source>
</reference>